<organism evidence="3">
    <name type="scientific">Micromonas pusilla (strain CCMP1545)</name>
    <name type="common">Picoplanktonic green alga</name>
    <dbReference type="NCBI Taxonomy" id="564608"/>
    <lineage>
        <taxon>Eukaryota</taxon>
        <taxon>Viridiplantae</taxon>
        <taxon>Chlorophyta</taxon>
        <taxon>Mamiellophyceae</taxon>
        <taxon>Mamiellales</taxon>
        <taxon>Mamiellaceae</taxon>
        <taxon>Micromonas</taxon>
    </lineage>
</organism>
<feature type="compositionally biased region" description="Gly residues" evidence="1">
    <location>
        <begin position="293"/>
        <end position="303"/>
    </location>
</feature>
<feature type="compositionally biased region" description="Low complexity" evidence="1">
    <location>
        <begin position="1"/>
        <end position="11"/>
    </location>
</feature>
<reference evidence="2 3" key="1">
    <citation type="journal article" date="2009" name="Science">
        <title>Green evolution and dynamic adaptations revealed by genomes of the marine picoeukaryotes Micromonas.</title>
        <authorList>
            <person name="Worden A.Z."/>
            <person name="Lee J.H."/>
            <person name="Mock T."/>
            <person name="Rouze P."/>
            <person name="Simmons M.P."/>
            <person name="Aerts A.L."/>
            <person name="Allen A.E."/>
            <person name="Cuvelier M.L."/>
            <person name="Derelle E."/>
            <person name="Everett M.V."/>
            <person name="Foulon E."/>
            <person name="Grimwood J."/>
            <person name="Gundlach H."/>
            <person name="Henrissat B."/>
            <person name="Napoli C."/>
            <person name="McDonald S.M."/>
            <person name="Parker M.S."/>
            <person name="Rombauts S."/>
            <person name="Salamov A."/>
            <person name="Von Dassow P."/>
            <person name="Badger J.H."/>
            <person name="Coutinho P.M."/>
            <person name="Demir E."/>
            <person name="Dubchak I."/>
            <person name="Gentemann C."/>
            <person name="Eikrem W."/>
            <person name="Gready J.E."/>
            <person name="John U."/>
            <person name="Lanier W."/>
            <person name="Lindquist E.A."/>
            <person name="Lucas S."/>
            <person name="Mayer K.F."/>
            <person name="Moreau H."/>
            <person name="Not F."/>
            <person name="Otillar R."/>
            <person name="Panaud O."/>
            <person name="Pangilinan J."/>
            <person name="Paulsen I."/>
            <person name="Piegu B."/>
            <person name="Poliakov A."/>
            <person name="Robbens S."/>
            <person name="Schmutz J."/>
            <person name="Toulza E."/>
            <person name="Wyss T."/>
            <person name="Zelensky A."/>
            <person name="Zhou K."/>
            <person name="Armbrust E.V."/>
            <person name="Bhattacharya D."/>
            <person name="Goodenough U.W."/>
            <person name="Van de Peer Y."/>
            <person name="Grigoriev I.V."/>
        </authorList>
    </citation>
    <scope>NUCLEOTIDE SEQUENCE [LARGE SCALE GENOMIC DNA]</scope>
    <source>
        <strain evidence="2 3">CCMP1545</strain>
    </source>
</reference>
<evidence type="ECO:0000256" key="1">
    <source>
        <dbReference type="SAM" id="MobiDB-lite"/>
    </source>
</evidence>
<gene>
    <name evidence="2" type="ORF">MICPUCDRAFT_59657</name>
</gene>
<feature type="region of interest" description="Disordered" evidence="1">
    <location>
        <begin position="122"/>
        <end position="196"/>
    </location>
</feature>
<feature type="compositionally biased region" description="Basic and acidic residues" evidence="1">
    <location>
        <begin position="180"/>
        <end position="189"/>
    </location>
</feature>
<dbReference type="Proteomes" id="UP000001876">
    <property type="component" value="Unassembled WGS sequence"/>
</dbReference>
<dbReference type="OrthoDB" id="10678082at2759"/>
<feature type="compositionally biased region" description="Low complexity" evidence="1">
    <location>
        <begin position="18"/>
        <end position="32"/>
    </location>
</feature>
<feature type="region of interest" description="Disordered" evidence="1">
    <location>
        <begin position="1"/>
        <end position="61"/>
    </location>
</feature>
<name>C1MW80_MICPC</name>
<feature type="compositionally biased region" description="Pro residues" evidence="1">
    <location>
        <begin position="224"/>
        <end position="234"/>
    </location>
</feature>
<feature type="region of interest" description="Disordered" evidence="1">
    <location>
        <begin position="79"/>
        <end position="100"/>
    </location>
</feature>
<keyword evidence="3" id="KW-1185">Reference proteome</keyword>
<feature type="compositionally biased region" description="Low complexity" evidence="1">
    <location>
        <begin position="283"/>
        <end position="292"/>
    </location>
</feature>
<dbReference type="KEGG" id="mpp:MICPUCDRAFT_59657"/>
<dbReference type="GeneID" id="9685316"/>
<feature type="region of interest" description="Disordered" evidence="1">
    <location>
        <begin position="211"/>
        <end position="308"/>
    </location>
</feature>
<evidence type="ECO:0000313" key="3">
    <source>
        <dbReference type="Proteomes" id="UP000001876"/>
    </source>
</evidence>
<sequence length="328" mass="37454">MQRLASRLVAPVAPPARPNARANRAASTTRCRAGGGGRYPPANGRERGATTRDSAFFSRRDEDDDYRRREEAWRAEEEARAAREEAQWRDAYDRRREEKKSRWNEWDRMAAVENEARARIAAAKASRRRAVTPEQRRASLARYRDMSRRADQEFTKNVSRRFNGDGGGGGPSGSLAPRGGTERYGRDQTFDGWLFRPLAGATRRVNDWLDEDFYDDGRGRGWGTPPPPPPPPPMQQTREEARSGRYRERERAPPPPPPYPYPGDEYEYYEYEYDQPPPPPPRQRGGNPFGEFFNGGRGGGMFDGGVDDPITAEEFERLRAEARRSGRR</sequence>
<dbReference type="RefSeq" id="XP_003060170.1">
    <property type="nucleotide sequence ID" value="XM_003060124.1"/>
</dbReference>
<proteinExistence type="predicted"/>
<accession>C1MW80</accession>
<feature type="compositionally biased region" description="Acidic residues" evidence="1">
    <location>
        <begin position="264"/>
        <end position="273"/>
    </location>
</feature>
<protein>
    <submittedName>
        <fullName evidence="2">Predicted protein</fullName>
    </submittedName>
</protein>
<feature type="compositionally biased region" description="Basic and acidic residues" evidence="1">
    <location>
        <begin position="134"/>
        <end position="154"/>
    </location>
</feature>
<feature type="compositionally biased region" description="Basic and acidic residues" evidence="1">
    <location>
        <begin position="237"/>
        <end position="252"/>
    </location>
</feature>
<evidence type="ECO:0000313" key="2">
    <source>
        <dbReference type="EMBL" id="EEH56122.1"/>
    </source>
</evidence>
<dbReference type="EMBL" id="GG663741">
    <property type="protein sequence ID" value="EEH56122.1"/>
    <property type="molecule type" value="Genomic_DNA"/>
</dbReference>
<dbReference type="AlphaFoldDB" id="C1MW80"/>